<dbReference type="AlphaFoldDB" id="A0A8J2WZU6"/>
<evidence type="ECO:0000259" key="3">
    <source>
        <dbReference type="Pfam" id="PF03109"/>
    </source>
</evidence>
<sequence>MRRRLVCACIWLSRLAAAWRSGAVDTSRWEFYARQPVLRGARLGVGACRAAAAEWRARRLARRAKGDAAARVRRRAARRVADLLVELGPTYVKLGQIASCRRELVDTEWAPPLQRLQDQVPAFPGGEAELRRRLGRRFEERFEAVDGAPVAAASLGQVHLATLRDGRRVAVKVQRPNLKAIYDKDVALLRTIFKALDRFKVSVGVDQAWGAIFDDAADLLYREIDYRCEAAHAREFAENFRDAPWVTTPEIFDDLSTEHVLTMAYVPGVSLKDVAAIEADPSLDAKSLARNLARCYLLQFCRHGFFNTDPHAGNLAADAAIPKGRLIVYDFGQAARLDENERAGALMLLEALLDEDAELCVDAFSTMGVLKEGYDREAIVATVADNFRAGRVATGKGAARRGATAAAGPPPAADGAAADFRLPATLAFVSRALSQMQGVGEALDPAFEFVGAVAPHVPEAKGGAKYAEDRLRRAFGLAAR</sequence>
<keyword evidence="5" id="KW-1185">Reference proteome</keyword>
<dbReference type="Pfam" id="PF03109">
    <property type="entry name" value="ABC1"/>
    <property type="match status" value="1"/>
</dbReference>
<comment type="similarity">
    <text evidence="1">Belongs to the protein kinase superfamily. ADCK protein kinase family.</text>
</comment>
<feature type="domain" description="ABC1 atypical kinase-like" evidence="3">
    <location>
        <begin position="115"/>
        <end position="361"/>
    </location>
</feature>
<dbReference type="InterPro" id="IPR004147">
    <property type="entry name" value="ABC1_dom"/>
</dbReference>
<dbReference type="PANTHER" id="PTHR10566">
    <property type="entry name" value="CHAPERONE-ACTIVITY OF BC1 COMPLEX CABC1 -RELATED"/>
    <property type="match status" value="1"/>
</dbReference>
<dbReference type="OrthoDB" id="201153at2759"/>
<feature type="signal peptide" evidence="2">
    <location>
        <begin position="1"/>
        <end position="18"/>
    </location>
</feature>
<dbReference type="InterPro" id="IPR011009">
    <property type="entry name" value="Kinase-like_dom_sf"/>
</dbReference>
<dbReference type="SUPFAM" id="SSF56112">
    <property type="entry name" value="Protein kinase-like (PK-like)"/>
    <property type="match status" value="1"/>
</dbReference>
<dbReference type="InterPro" id="IPR050154">
    <property type="entry name" value="UbiB_kinase"/>
</dbReference>
<dbReference type="Proteomes" id="UP000789595">
    <property type="component" value="Unassembled WGS sequence"/>
</dbReference>
<organism evidence="4 5">
    <name type="scientific">Pelagomonas calceolata</name>
    <dbReference type="NCBI Taxonomy" id="35677"/>
    <lineage>
        <taxon>Eukaryota</taxon>
        <taxon>Sar</taxon>
        <taxon>Stramenopiles</taxon>
        <taxon>Ochrophyta</taxon>
        <taxon>Pelagophyceae</taxon>
        <taxon>Pelagomonadales</taxon>
        <taxon>Pelagomonadaceae</taxon>
        <taxon>Pelagomonas</taxon>
    </lineage>
</organism>
<gene>
    <name evidence="4" type="ORF">PECAL_3P27890</name>
</gene>
<evidence type="ECO:0000256" key="1">
    <source>
        <dbReference type="ARBA" id="ARBA00009670"/>
    </source>
</evidence>
<keyword evidence="2" id="KW-0732">Signal</keyword>
<comment type="caution">
    <text evidence="4">The sequence shown here is derived from an EMBL/GenBank/DDBJ whole genome shotgun (WGS) entry which is preliminary data.</text>
</comment>
<proteinExistence type="inferred from homology"/>
<name>A0A8J2WZU6_9STRA</name>
<evidence type="ECO:0000313" key="4">
    <source>
        <dbReference type="EMBL" id="CAH0372760.1"/>
    </source>
</evidence>
<dbReference type="PANTHER" id="PTHR10566:SF113">
    <property type="entry name" value="PROTEIN ACTIVITY OF BC1 COMPLEX KINASE 7, CHLOROPLASTIC"/>
    <property type="match status" value="1"/>
</dbReference>
<feature type="chain" id="PRO_5035284095" description="ABC1 atypical kinase-like domain-containing protein" evidence="2">
    <location>
        <begin position="19"/>
        <end position="480"/>
    </location>
</feature>
<accession>A0A8J2WZU6</accession>
<reference evidence="4" key="1">
    <citation type="submission" date="2021-11" db="EMBL/GenBank/DDBJ databases">
        <authorList>
            <consortium name="Genoscope - CEA"/>
            <person name="William W."/>
        </authorList>
    </citation>
    <scope>NUCLEOTIDE SEQUENCE</scope>
</reference>
<dbReference type="EMBL" id="CAKKNE010000003">
    <property type="protein sequence ID" value="CAH0372760.1"/>
    <property type="molecule type" value="Genomic_DNA"/>
</dbReference>
<evidence type="ECO:0000256" key="2">
    <source>
        <dbReference type="SAM" id="SignalP"/>
    </source>
</evidence>
<evidence type="ECO:0000313" key="5">
    <source>
        <dbReference type="Proteomes" id="UP000789595"/>
    </source>
</evidence>
<dbReference type="CDD" id="cd05121">
    <property type="entry name" value="ABC1_ADCK3-like"/>
    <property type="match status" value="1"/>
</dbReference>
<protein>
    <recommendedName>
        <fullName evidence="3">ABC1 atypical kinase-like domain-containing protein</fullName>
    </recommendedName>
</protein>